<dbReference type="Pfam" id="PF00005">
    <property type="entry name" value="ABC_tran"/>
    <property type="match status" value="1"/>
</dbReference>
<dbReference type="AlphaFoldDB" id="D3F7Y6"/>
<gene>
    <name evidence="5" type="ordered locus">Cwoe_4467</name>
</gene>
<dbReference type="PROSITE" id="PS50893">
    <property type="entry name" value="ABC_TRANSPORTER_2"/>
    <property type="match status" value="1"/>
</dbReference>
<dbReference type="InterPro" id="IPR017871">
    <property type="entry name" value="ABC_transporter-like_CS"/>
</dbReference>
<keyword evidence="1" id="KW-0813">Transport</keyword>
<dbReference type="RefSeq" id="WP_012935931.1">
    <property type="nucleotide sequence ID" value="NC_013739.1"/>
</dbReference>
<dbReference type="KEGG" id="cwo:Cwoe_4467"/>
<organism evidence="5 6">
    <name type="scientific">Conexibacter woesei (strain DSM 14684 / CCUG 47730 / CIP 108061 / JCM 11494 / NBRC 100937 / ID131577)</name>
    <dbReference type="NCBI Taxonomy" id="469383"/>
    <lineage>
        <taxon>Bacteria</taxon>
        <taxon>Bacillati</taxon>
        <taxon>Actinomycetota</taxon>
        <taxon>Thermoleophilia</taxon>
        <taxon>Solirubrobacterales</taxon>
        <taxon>Conexibacteraceae</taxon>
        <taxon>Conexibacter</taxon>
    </lineage>
</organism>
<dbReference type="eggNOG" id="COG1136">
    <property type="taxonomic scope" value="Bacteria"/>
</dbReference>
<dbReference type="HOGENOM" id="CLU_000604_1_22_11"/>
<dbReference type="PROSITE" id="PS00211">
    <property type="entry name" value="ABC_TRANSPORTER_1"/>
    <property type="match status" value="1"/>
</dbReference>
<accession>D3F7Y6</accession>
<dbReference type="GO" id="GO:0005886">
    <property type="term" value="C:plasma membrane"/>
    <property type="evidence" value="ECO:0007669"/>
    <property type="project" value="TreeGrafter"/>
</dbReference>
<dbReference type="InterPro" id="IPR017911">
    <property type="entry name" value="MacB-like_ATP-bd"/>
</dbReference>
<dbReference type="GO" id="GO:0022857">
    <property type="term" value="F:transmembrane transporter activity"/>
    <property type="evidence" value="ECO:0007669"/>
    <property type="project" value="TreeGrafter"/>
</dbReference>
<evidence type="ECO:0000256" key="2">
    <source>
        <dbReference type="ARBA" id="ARBA00022741"/>
    </source>
</evidence>
<keyword evidence="2" id="KW-0547">Nucleotide-binding</keyword>
<dbReference type="InterPro" id="IPR003593">
    <property type="entry name" value="AAA+_ATPase"/>
</dbReference>
<dbReference type="OrthoDB" id="9802264at2"/>
<sequence length="225" mass="23965">MSAKRLELRAVVKHYDTGAEIVRAVNGVSFTIAAGETVVLSGPSGSGKSTILKLAGGVTTPDSGSVLLDDRPLPNGTARAGALFRRREVGFITQKPRLTPATSALENALMKLMLDGVPRAEARERATRMLEDVGLGDRLSHTPARLSGGEQQRVTIVRALLNNPPLILADEPTAHLDTTTGQQIVTLLSDHARRHGAALLLVSHDERAERAADRVLHLRDGCLAA</sequence>
<dbReference type="GO" id="GO:0005524">
    <property type="term" value="F:ATP binding"/>
    <property type="evidence" value="ECO:0007669"/>
    <property type="project" value="UniProtKB-KW"/>
</dbReference>
<name>D3F7Y6_CONWI</name>
<dbReference type="InterPro" id="IPR003439">
    <property type="entry name" value="ABC_transporter-like_ATP-bd"/>
</dbReference>
<evidence type="ECO:0000313" key="6">
    <source>
        <dbReference type="Proteomes" id="UP000008229"/>
    </source>
</evidence>
<reference evidence="6" key="2">
    <citation type="submission" date="2010-01" db="EMBL/GenBank/DDBJ databases">
        <title>The complete genome of Conexibacter woesei DSM 14684.</title>
        <authorList>
            <consortium name="US DOE Joint Genome Institute (JGI-PGF)"/>
            <person name="Lucas S."/>
            <person name="Copeland A."/>
            <person name="Lapidus A."/>
            <person name="Glavina del Rio T."/>
            <person name="Dalin E."/>
            <person name="Tice H."/>
            <person name="Bruce D."/>
            <person name="Goodwin L."/>
            <person name="Pitluck S."/>
            <person name="Kyrpides N."/>
            <person name="Mavromatis K."/>
            <person name="Ivanova N."/>
            <person name="Mikhailova N."/>
            <person name="Chertkov O."/>
            <person name="Brettin T."/>
            <person name="Detter J.C."/>
            <person name="Han C."/>
            <person name="Larimer F."/>
            <person name="Land M."/>
            <person name="Hauser L."/>
            <person name="Markowitz V."/>
            <person name="Cheng J.-F."/>
            <person name="Hugenholtz P."/>
            <person name="Woyke T."/>
            <person name="Wu D."/>
            <person name="Pukall R."/>
            <person name="Steenblock K."/>
            <person name="Schneider S."/>
            <person name="Klenk H.-P."/>
            <person name="Eisen J.A."/>
        </authorList>
    </citation>
    <scope>NUCLEOTIDE SEQUENCE [LARGE SCALE GENOMIC DNA]</scope>
    <source>
        <strain evidence="6">DSM 14684 / CIP 108061 / JCM 11494 / NBRC 100937 / ID131577</strain>
    </source>
</reference>
<dbReference type="SUPFAM" id="SSF52540">
    <property type="entry name" value="P-loop containing nucleoside triphosphate hydrolases"/>
    <property type="match status" value="1"/>
</dbReference>
<protein>
    <submittedName>
        <fullName evidence="5">ABC transporter related protein</fullName>
    </submittedName>
</protein>
<keyword evidence="3" id="KW-0067">ATP-binding</keyword>
<dbReference type="STRING" id="469383.Cwoe_4467"/>
<evidence type="ECO:0000256" key="3">
    <source>
        <dbReference type="ARBA" id="ARBA00022840"/>
    </source>
</evidence>
<dbReference type="SMART" id="SM00382">
    <property type="entry name" value="AAA"/>
    <property type="match status" value="1"/>
</dbReference>
<evidence type="ECO:0000256" key="1">
    <source>
        <dbReference type="ARBA" id="ARBA00022448"/>
    </source>
</evidence>
<dbReference type="Gene3D" id="3.40.50.300">
    <property type="entry name" value="P-loop containing nucleotide triphosphate hydrolases"/>
    <property type="match status" value="1"/>
</dbReference>
<dbReference type="Proteomes" id="UP000008229">
    <property type="component" value="Chromosome"/>
</dbReference>
<dbReference type="GO" id="GO:0016887">
    <property type="term" value="F:ATP hydrolysis activity"/>
    <property type="evidence" value="ECO:0007669"/>
    <property type="project" value="InterPro"/>
</dbReference>
<dbReference type="InterPro" id="IPR015854">
    <property type="entry name" value="ABC_transpr_LolD-like"/>
</dbReference>
<proteinExistence type="predicted"/>
<evidence type="ECO:0000259" key="4">
    <source>
        <dbReference type="PROSITE" id="PS50893"/>
    </source>
</evidence>
<dbReference type="CDD" id="cd03255">
    <property type="entry name" value="ABC_MJ0796_LolCDE_FtsE"/>
    <property type="match status" value="1"/>
</dbReference>
<dbReference type="EMBL" id="CP001854">
    <property type="protein sequence ID" value="ADB52880.1"/>
    <property type="molecule type" value="Genomic_DNA"/>
</dbReference>
<dbReference type="InterPro" id="IPR027417">
    <property type="entry name" value="P-loop_NTPase"/>
</dbReference>
<dbReference type="PANTHER" id="PTHR24220">
    <property type="entry name" value="IMPORT ATP-BINDING PROTEIN"/>
    <property type="match status" value="1"/>
</dbReference>
<reference evidence="5 6" key="1">
    <citation type="journal article" date="2010" name="Stand. Genomic Sci.">
        <title>Complete genome sequence of Conexibacter woesei type strain (ID131577).</title>
        <authorList>
            <person name="Pukall R."/>
            <person name="Lapidus A."/>
            <person name="Glavina Del Rio T."/>
            <person name="Copeland A."/>
            <person name="Tice H."/>
            <person name="Cheng J.-F."/>
            <person name="Lucas S."/>
            <person name="Chen F."/>
            <person name="Nolan M."/>
            <person name="Bruce D."/>
            <person name="Goodwin L."/>
            <person name="Pitluck S."/>
            <person name="Mavromatis K."/>
            <person name="Ivanova N."/>
            <person name="Ovchinnikova G."/>
            <person name="Pati A."/>
            <person name="Chen A."/>
            <person name="Palaniappan K."/>
            <person name="Land M."/>
            <person name="Hauser L."/>
            <person name="Chang Y.-J."/>
            <person name="Jeffries C.D."/>
            <person name="Chain P."/>
            <person name="Meincke L."/>
            <person name="Sims D."/>
            <person name="Brettin T."/>
            <person name="Detter J.C."/>
            <person name="Rohde M."/>
            <person name="Goeker M."/>
            <person name="Bristow J."/>
            <person name="Eisen J.A."/>
            <person name="Markowitz V."/>
            <person name="Kyrpides N.C."/>
            <person name="Klenk H.-P."/>
            <person name="Hugenholtz P."/>
        </authorList>
    </citation>
    <scope>NUCLEOTIDE SEQUENCE [LARGE SCALE GENOMIC DNA]</scope>
    <source>
        <strain evidence="6">DSM 14684 / CIP 108061 / JCM 11494 / NBRC 100937 / ID131577</strain>
    </source>
</reference>
<keyword evidence="6" id="KW-1185">Reference proteome</keyword>
<evidence type="ECO:0000313" key="5">
    <source>
        <dbReference type="EMBL" id="ADB52880.1"/>
    </source>
</evidence>
<feature type="domain" description="ABC transporter" evidence="4">
    <location>
        <begin position="6"/>
        <end position="225"/>
    </location>
</feature>